<keyword evidence="1" id="KW-0472">Membrane</keyword>
<dbReference type="AlphaFoldDB" id="A0A098R0Z7"/>
<feature type="transmembrane region" description="Helical" evidence="1">
    <location>
        <begin position="20"/>
        <end position="39"/>
    </location>
</feature>
<reference evidence="2 3" key="1">
    <citation type="submission" date="2014-05" db="EMBL/GenBank/DDBJ databases">
        <title>De novo Genome Sequence of Spirocheata sp.</title>
        <authorList>
            <person name="Shivani Y."/>
            <person name="Subhash Y."/>
            <person name="Tushar L."/>
            <person name="Sasikala C."/>
            <person name="Ramana C.V."/>
        </authorList>
    </citation>
    <scope>NUCLEOTIDE SEQUENCE [LARGE SCALE GENOMIC DNA]</scope>
    <source>
        <strain evidence="2 3">JC230</strain>
    </source>
</reference>
<keyword evidence="1" id="KW-1133">Transmembrane helix</keyword>
<dbReference type="EMBL" id="JNUP01000031">
    <property type="protein sequence ID" value="KGE73333.1"/>
    <property type="molecule type" value="Genomic_DNA"/>
</dbReference>
<proteinExistence type="predicted"/>
<evidence type="ECO:0000313" key="2">
    <source>
        <dbReference type="EMBL" id="KGE73333.1"/>
    </source>
</evidence>
<gene>
    <name evidence="2" type="ORF">DC28_04175</name>
</gene>
<protein>
    <submittedName>
        <fullName evidence="2">Uncharacterized protein</fullName>
    </submittedName>
</protein>
<accession>A0A098R0Z7</accession>
<organism evidence="2 3">
    <name type="scientific">Spirochaeta lutea</name>
    <dbReference type="NCBI Taxonomy" id="1480694"/>
    <lineage>
        <taxon>Bacteria</taxon>
        <taxon>Pseudomonadati</taxon>
        <taxon>Spirochaetota</taxon>
        <taxon>Spirochaetia</taxon>
        <taxon>Spirochaetales</taxon>
        <taxon>Spirochaetaceae</taxon>
        <taxon>Spirochaeta</taxon>
    </lineage>
</organism>
<evidence type="ECO:0000313" key="3">
    <source>
        <dbReference type="Proteomes" id="UP000029692"/>
    </source>
</evidence>
<name>A0A098R0Z7_9SPIO</name>
<dbReference type="Proteomes" id="UP000029692">
    <property type="component" value="Unassembled WGS sequence"/>
</dbReference>
<sequence length="174" mass="20081">MHMVGLFPGEKRIKRTHPTARLGGFILGVLVYGAIGSGFSGTAQAVINGQEADALGMVLFQVFEQYGMPLRMYVQRGDEPWQDDIVFFYNDFSYIYWNNDRVWQVRFDHRHPDPIFGVRMGQDLASVRTTLGEPVFQAEDELLYRLAERGFPIRLRLLFGEQGLEDAYVYRSEF</sequence>
<dbReference type="eggNOG" id="ENOG502ZHVZ">
    <property type="taxonomic scope" value="Bacteria"/>
</dbReference>
<evidence type="ECO:0000256" key="1">
    <source>
        <dbReference type="SAM" id="Phobius"/>
    </source>
</evidence>
<keyword evidence="3" id="KW-1185">Reference proteome</keyword>
<keyword evidence="1" id="KW-0812">Transmembrane</keyword>
<comment type="caution">
    <text evidence="2">The sequence shown here is derived from an EMBL/GenBank/DDBJ whole genome shotgun (WGS) entry which is preliminary data.</text>
</comment>